<dbReference type="PANTHER" id="PTHR14633">
    <property type="entry name" value="LITTLE ELONGATION COMPLEX SUBUNIT 2"/>
    <property type="match status" value="1"/>
</dbReference>
<name>A0A1Y1W1J6_9FUNG</name>
<evidence type="ECO:0000259" key="3">
    <source>
        <dbReference type="Pfam" id="PF10505"/>
    </source>
</evidence>
<sequence length="877" mass="92825">MELRDGTIAKDTAGSSASDHPTTMHGEGSQDAMLDDSEFQEPTEMAARLSQIATIDDTDLDESGSSSEDESKSEAGIGGIEEEGSGGFFVDFEEIEADEDVERLISQNHTPAASTRQSPVAMRGVERIVGEEHKTAAAGHSSDDEEFESIPALDGSEQTVGGVAETTVLDRMQQDFRDRHVPKVAQGRFFDVEVYKRYTVVKAQSAAVSEPKEAGPAAVAPAAVAPAVSAVHHHQKPSSLRSHGAAGAGSEVPKEAAGGNSTGSEDVQGAAKTRAVASEGDDVVGALLGAMKSPGLAKTGTEAMVSRMRQASPLAHVGEAAAVEASNEKPGEVPNDLLVAMQAIEGTAPAVAPEQQQQQQQPAVGDSGKTAKELAALLPREYSGPFSQLAAAEHVWYLKQTHRAKAGETLAHKEMQELSRLRGRVETEQQRFRQQSREAVAPRLGFISTAVKQWAAAELERQRARALAIYGRRYRAVHVTPIRPTTPGYVQFEYSDTLLQRGSCARVAWEQVSSGDIAQADPWVDGAVAPAMSQDACAMQLAGLARADVSLALGALEALLTLAQAFARDVMIPFEIRETDGRRVLVVDSPLASAQAATPRMLNQEFYGAAAAARAVSGGSADMDLRRGSMLGRVEGGSGAESGNASYTLWEFGGLRVLVRSRVHGFATGEGGRVATVTLKTKLEYQRGLGAAGEEVTETERLAWWLGSYMRGSPSEVWVTHVDVGAGQAVRATRVGSGDLYECTSPGTSPSTRGVRELLRELLGLAAGQYMLVHRKRTWDATVYRAADDAGGPGGAVLDLGAELAGGSEPTLEADIDSDYVAGAWQAAVPGQIPNTYPPADLAEWVQAEQQAGSAKPRGGKRRRGGSGRSRSKRSKR</sequence>
<dbReference type="GeneID" id="63807182"/>
<feature type="compositionally biased region" description="Polar residues" evidence="2">
    <location>
        <begin position="105"/>
        <end position="118"/>
    </location>
</feature>
<evidence type="ECO:0000313" key="5">
    <source>
        <dbReference type="Proteomes" id="UP000193922"/>
    </source>
</evidence>
<dbReference type="Pfam" id="PF10505">
    <property type="entry name" value="NARG2_C"/>
    <property type="match status" value="1"/>
</dbReference>
<dbReference type="EMBL" id="MCFD01000012">
    <property type="protein sequence ID" value="ORX67377.1"/>
    <property type="molecule type" value="Genomic_DNA"/>
</dbReference>
<feature type="region of interest" description="Disordered" evidence="2">
    <location>
        <begin position="1"/>
        <end position="121"/>
    </location>
</feature>
<dbReference type="GO" id="GO:0008023">
    <property type="term" value="C:transcription elongation factor complex"/>
    <property type="evidence" value="ECO:0007669"/>
    <property type="project" value="InterPro"/>
</dbReference>
<organism evidence="4 5">
    <name type="scientific">Linderina pennispora</name>
    <dbReference type="NCBI Taxonomy" id="61395"/>
    <lineage>
        <taxon>Eukaryota</taxon>
        <taxon>Fungi</taxon>
        <taxon>Fungi incertae sedis</taxon>
        <taxon>Zoopagomycota</taxon>
        <taxon>Kickxellomycotina</taxon>
        <taxon>Kickxellomycetes</taxon>
        <taxon>Kickxellales</taxon>
        <taxon>Kickxellaceae</taxon>
        <taxon>Linderina</taxon>
    </lineage>
</organism>
<dbReference type="GO" id="GO:0045945">
    <property type="term" value="P:positive regulation of transcription by RNA polymerase III"/>
    <property type="evidence" value="ECO:0007669"/>
    <property type="project" value="TreeGrafter"/>
</dbReference>
<feature type="compositionally biased region" description="Basic residues" evidence="2">
    <location>
        <begin position="858"/>
        <end position="877"/>
    </location>
</feature>
<dbReference type="RefSeq" id="XP_040741264.1">
    <property type="nucleotide sequence ID" value="XM_040890534.1"/>
</dbReference>
<feature type="region of interest" description="Disordered" evidence="2">
    <location>
        <begin position="349"/>
        <end position="368"/>
    </location>
</feature>
<dbReference type="AlphaFoldDB" id="A0A1Y1W1J6"/>
<keyword evidence="1" id="KW-0175">Coiled coil</keyword>
<evidence type="ECO:0000256" key="2">
    <source>
        <dbReference type="SAM" id="MobiDB-lite"/>
    </source>
</evidence>
<dbReference type="GO" id="GO:0042795">
    <property type="term" value="P:snRNA transcription by RNA polymerase II"/>
    <property type="evidence" value="ECO:0007669"/>
    <property type="project" value="TreeGrafter"/>
</dbReference>
<comment type="caution">
    <text evidence="4">The sequence shown here is derived from an EMBL/GenBank/DDBJ whole genome shotgun (WGS) entry which is preliminary data.</text>
</comment>
<evidence type="ECO:0000256" key="1">
    <source>
        <dbReference type="SAM" id="Coils"/>
    </source>
</evidence>
<keyword evidence="5" id="KW-1185">Reference proteome</keyword>
<feature type="region of interest" description="Disordered" evidence="2">
    <location>
        <begin position="228"/>
        <end position="275"/>
    </location>
</feature>
<protein>
    <recommendedName>
        <fullName evidence="3">Little elongation complex subunit 2 C-terminal domain-containing protein</fullName>
    </recommendedName>
</protein>
<feature type="region of interest" description="Disordered" evidence="2">
    <location>
        <begin position="836"/>
        <end position="877"/>
    </location>
</feature>
<feature type="coiled-coil region" evidence="1">
    <location>
        <begin position="411"/>
        <end position="438"/>
    </location>
</feature>
<evidence type="ECO:0000313" key="4">
    <source>
        <dbReference type="EMBL" id="ORX67377.1"/>
    </source>
</evidence>
<dbReference type="OrthoDB" id="289162at2759"/>
<dbReference type="STRING" id="61395.A0A1Y1W1J6"/>
<dbReference type="PANTHER" id="PTHR14633:SF3">
    <property type="entry name" value="LITTLE ELONGATION COMPLEX SUBUNIT 2"/>
    <property type="match status" value="1"/>
</dbReference>
<feature type="domain" description="Little elongation complex subunit 2 C-terminal" evidence="3">
    <location>
        <begin position="642"/>
        <end position="800"/>
    </location>
</feature>
<reference evidence="4 5" key="1">
    <citation type="submission" date="2016-07" db="EMBL/GenBank/DDBJ databases">
        <title>Pervasive Adenine N6-methylation of Active Genes in Fungi.</title>
        <authorList>
            <consortium name="DOE Joint Genome Institute"/>
            <person name="Mondo S.J."/>
            <person name="Dannebaum R.O."/>
            <person name="Kuo R.C."/>
            <person name="Labutti K."/>
            <person name="Haridas S."/>
            <person name="Kuo A."/>
            <person name="Salamov A."/>
            <person name="Ahrendt S.R."/>
            <person name="Lipzen A."/>
            <person name="Sullivan W."/>
            <person name="Andreopoulos W.B."/>
            <person name="Clum A."/>
            <person name="Lindquist E."/>
            <person name="Daum C."/>
            <person name="Ramamoorthy G.K."/>
            <person name="Gryganskyi A."/>
            <person name="Culley D."/>
            <person name="Magnuson J.K."/>
            <person name="James T.Y."/>
            <person name="O'Malley M.A."/>
            <person name="Stajich J.E."/>
            <person name="Spatafora J.W."/>
            <person name="Visel A."/>
            <person name="Grigoriev I.V."/>
        </authorList>
    </citation>
    <scope>NUCLEOTIDE SEQUENCE [LARGE SCALE GENOMIC DNA]</scope>
    <source>
        <strain evidence="4 5">ATCC 12442</strain>
    </source>
</reference>
<dbReference type="InterPro" id="IPR019535">
    <property type="entry name" value="ICE2_C"/>
</dbReference>
<gene>
    <name evidence="4" type="ORF">DL89DRAFT_294571</name>
</gene>
<dbReference type="GO" id="GO:0042796">
    <property type="term" value="P:snRNA transcription by RNA polymerase III"/>
    <property type="evidence" value="ECO:0007669"/>
    <property type="project" value="TreeGrafter"/>
</dbReference>
<feature type="compositionally biased region" description="Acidic residues" evidence="2">
    <location>
        <begin position="91"/>
        <end position="101"/>
    </location>
</feature>
<dbReference type="Proteomes" id="UP000193922">
    <property type="component" value="Unassembled WGS sequence"/>
</dbReference>
<accession>A0A1Y1W1J6</accession>
<proteinExistence type="predicted"/>